<evidence type="ECO:0000256" key="1">
    <source>
        <dbReference type="SAM" id="MobiDB-lite"/>
    </source>
</evidence>
<gene>
    <name evidence="4" type="primary">LOC113689767</name>
</gene>
<feature type="region of interest" description="Disordered" evidence="1">
    <location>
        <begin position="251"/>
        <end position="284"/>
    </location>
</feature>
<feature type="region of interest" description="Disordered" evidence="1">
    <location>
        <begin position="467"/>
        <end position="492"/>
    </location>
</feature>
<dbReference type="GeneID" id="113689767"/>
<protein>
    <recommendedName>
        <fullName evidence="2">DUF7815 domain-containing protein</fullName>
    </recommendedName>
</protein>
<dbReference type="PANTHER" id="PTHR36308">
    <property type="entry name" value="DENTIN SIALOPHOSPHOPROTEIN-RELATED"/>
    <property type="match status" value="1"/>
</dbReference>
<evidence type="ECO:0000259" key="2">
    <source>
        <dbReference type="Pfam" id="PF25122"/>
    </source>
</evidence>
<dbReference type="InterPro" id="IPR056717">
    <property type="entry name" value="DUF7815"/>
</dbReference>
<evidence type="ECO:0000313" key="4">
    <source>
        <dbReference type="RefSeq" id="XP_071906944.1"/>
    </source>
</evidence>
<dbReference type="Pfam" id="PF25122">
    <property type="entry name" value="DUF7815"/>
    <property type="match status" value="1"/>
</dbReference>
<organism evidence="3 4">
    <name type="scientific">Coffea arabica</name>
    <name type="common">Arabian coffee</name>
    <dbReference type="NCBI Taxonomy" id="13443"/>
    <lineage>
        <taxon>Eukaryota</taxon>
        <taxon>Viridiplantae</taxon>
        <taxon>Streptophyta</taxon>
        <taxon>Embryophyta</taxon>
        <taxon>Tracheophyta</taxon>
        <taxon>Spermatophyta</taxon>
        <taxon>Magnoliopsida</taxon>
        <taxon>eudicotyledons</taxon>
        <taxon>Gunneridae</taxon>
        <taxon>Pentapetalae</taxon>
        <taxon>asterids</taxon>
        <taxon>lamiids</taxon>
        <taxon>Gentianales</taxon>
        <taxon>Rubiaceae</taxon>
        <taxon>Ixoroideae</taxon>
        <taxon>Gardenieae complex</taxon>
        <taxon>Bertiereae - Coffeeae clade</taxon>
        <taxon>Coffeeae</taxon>
        <taxon>Coffea</taxon>
    </lineage>
</organism>
<dbReference type="RefSeq" id="XP_071906944.1">
    <property type="nucleotide sequence ID" value="XM_072050843.1"/>
</dbReference>
<sequence>MAYELPTDLIQQLKRATRAEAGLSHYDPTPKSFPPLPSIPESVSTLDPSPPYLRCKNCNGRLLRGVQSLLCIYCGRPNDIVPDCISFKDTFAYRWLLESLNLDGSETVGPPLEIGDLNRGQSTPKVEISLSELLDFKISWPAEEAKGEINVSNQNPVERSYLKLTGINLDNFFHDSRRIDASNAPEEHSVTSNNVVTAKPKGVATHDNLSFFENSKPSELAVQSSTYQKNDAFSGWEADFQSANFGDRFGASNSFDPSADSAAATIHHESPKPPEPFGGSEVDISSHLDSVFGTKKESKDGRLEDSSAASPSIGHWTSDYLWNNSKLEASEQNEQPDPTIRVKDAQPQDNLTNVDLSLQLDSVFGPVKESKDGNQKVDLATSPSIGDWTSNDLWTNLNKDAAAQTEQHDATIELKDISPQQHMSNPSTSFDWFQVDKWQSDASTPANNMKSGDVVLFDDWNDFTSSTHVQDSQTAPTHSHEQSASESTSELNVFSSDKDLEEMDFGSFSQANPLPSSSSKGGLSAEVNNIRLEVSASDRVIDTKSDLGEGSAEPDAIGDVRIASTQTKEDVEMLLSQMHDLSFMLEDKLSVPPKSEGSSRCRLCISLDIN</sequence>
<dbReference type="Proteomes" id="UP001652660">
    <property type="component" value="Chromosome 5c"/>
</dbReference>
<keyword evidence="3" id="KW-1185">Reference proteome</keyword>
<name>A0ABM4UI39_COFAR</name>
<proteinExistence type="predicted"/>
<feature type="compositionally biased region" description="Polar residues" evidence="1">
    <location>
        <begin position="467"/>
        <end position="477"/>
    </location>
</feature>
<reference evidence="4" key="1">
    <citation type="submission" date="2025-08" db="UniProtKB">
        <authorList>
            <consortium name="RefSeq"/>
        </authorList>
    </citation>
    <scope>IDENTIFICATION</scope>
    <source>
        <tissue evidence="4">Leaves</tissue>
    </source>
</reference>
<feature type="domain" description="DUF7815" evidence="2">
    <location>
        <begin position="51"/>
        <end position="76"/>
    </location>
</feature>
<feature type="region of interest" description="Disordered" evidence="1">
    <location>
        <begin position="329"/>
        <end position="348"/>
    </location>
</feature>
<accession>A0ABM4UI39</accession>
<evidence type="ECO:0000313" key="3">
    <source>
        <dbReference type="Proteomes" id="UP001652660"/>
    </source>
</evidence>
<dbReference type="PANTHER" id="PTHR36308:SF1">
    <property type="entry name" value="DENTIN SIALOPHOSPHOPROTEIN-RELATED"/>
    <property type="match status" value="1"/>
</dbReference>